<dbReference type="RefSeq" id="WP_012932659.1">
    <property type="nucleotide sequence ID" value="NC_013739.1"/>
</dbReference>
<accession>D3FDN4</accession>
<evidence type="ECO:0000259" key="1">
    <source>
        <dbReference type="Pfam" id="PF03551"/>
    </source>
</evidence>
<dbReference type="KEGG" id="cwo:Cwoe_1177"/>
<dbReference type="Gene3D" id="1.10.10.10">
    <property type="entry name" value="Winged helix-like DNA-binding domain superfamily/Winged helix DNA-binding domain"/>
    <property type="match status" value="1"/>
</dbReference>
<gene>
    <name evidence="3" type="ordered locus">Cwoe_1177</name>
</gene>
<dbReference type="STRING" id="469383.Cwoe_1177"/>
<dbReference type="AlphaFoldDB" id="D3FDN4"/>
<keyword evidence="4" id="KW-1185">Reference proteome</keyword>
<proteinExistence type="predicted"/>
<dbReference type="Pfam" id="PF10400">
    <property type="entry name" value="Vir_act_alpha_C"/>
    <property type="match status" value="1"/>
</dbReference>
<dbReference type="Proteomes" id="UP000008229">
    <property type="component" value="Chromosome"/>
</dbReference>
<dbReference type="InterPro" id="IPR005149">
    <property type="entry name" value="Tscrpt_reg_PadR_N"/>
</dbReference>
<dbReference type="PANTHER" id="PTHR43252">
    <property type="entry name" value="TRANSCRIPTIONAL REGULATOR YQJI"/>
    <property type="match status" value="1"/>
</dbReference>
<evidence type="ECO:0000259" key="2">
    <source>
        <dbReference type="Pfam" id="PF10400"/>
    </source>
</evidence>
<evidence type="ECO:0000313" key="4">
    <source>
        <dbReference type="Proteomes" id="UP000008229"/>
    </source>
</evidence>
<dbReference type="SUPFAM" id="SSF46785">
    <property type="entry name" value="Winged helix' DNA-binding domain"/>
    <property type="match status" value="1"/>
</dbReference>
<name>D3FDN4_CONWI</name>
<organism evidence="3 4">
    <name type="scientific">Conexibacter woesei (strain DSM 14684 / CCUG 47730 / CIP 108061 / JCM 11494 / NBRC 100937 / ID131577)</name>
    <dbReference type="NCBI Taxonomy" id="469383"/>
    <lineage>
        <taxon>Bacteria</taxon>
        <taxon>Bacillati</taxon>
        <taxon>Actinomycetota</taxon>
        <taxon>Thermoleophilia</taxon>
        <taxon>Solirubrobacterales</taxon>
        <taxon>Conexibacteraceae</taxon>
        <taxon>Conexibacter</taxon>
    </lineage>
</organism>
<evidence type="ECO:0000313" key="3">
    <source>
        <dbReference type="EMBL" id="ADB49608.1"/>
    </source>
</evidence>
<reference evidence="3 4" key="1">
    <citation type="journal article" date="2010" name="Stand. Genomic Sci.">
        <title>Complete genome sequence of Conexibacter woesei type strain (ID131577).</title>
        <authorList>
            <person name="Pukall R."/>
            <person name="Lapidus A."/>
            <person name="Glavina Del Rio T."/>
            <person name="Copeland A."/>
            <person name="Tice H."/>
            <person name="Cheng J.-F."/>
            <person name="Lucas S."/>
            <person name="Chen F."/>
            <person name="Nolan M."/>
            <person name="Bruce D."/>
            <person name="Goodwin L."/>
            <person name="Pitluck S."/>
            <person name="Mavromatis K."/>
            <person name="Ivanova N."/>
            <person name="Ovchinnikova G."/>
            <person name="Pati A."/>
            <person name="Chen A."/>
            <person name="Palaniappan K."/>
            <person name="Land M."/>
            <person name="Hauser L."/>
            <person name="Chang Y.-J."/>
            <person name="Jeffries C.D."/>
            <person name="Chain P."/>
            <person name="Meincke L."/>
            <person name="Sims D."/>
            <person name="Brettin T."/>
            <person name="Detter J.C."/>
            <person name="Rohde M."/>
            <person name="Goeker M."/>
            <person name="Bristow J."/>
            <person name="Eisen J.A."/>
            <person name="Markowitz V."/>
            <person name="Kyrpides N.C."/>
            <person name="Klenk H.-P."/>
            <person name="Hugenholtz P."/>
        </authorList>
    </citation>
    <scope>NUCLEOTIDE SEQUENCE [LARGE SCALE GENOMIC DNA]</scope>
    <source>
        <strain evidence="4">DSM 14684 / CIP 108061 / JCM 11494 / NBRC 100937 / ID131577</strain>
    </source>
</reference>
<dbReference type="InterPro" id="IPR036390">
    <property type="entry name" value="WH_DNA-bd_sf"/>
</dbReference>
<dbReference type="EMBL" id="CP001854">
    <property type="protein sequence ID" value="ADB49608.1"/>
    <property type="molecule type" value="Genomic_DNA"/>
</dbReference>
<dbReference type="InterPro" id="IPR018309">
    <property type="entry name" value="Tscrpt_reg_PadR_C"/>
</dbReference>
<dbReference type="PANTHER" id="PTHR43252:SF2">
    <property type="entry name" value="TRANSCRIPTION REGULATOR, PADR-LIKE FAMILY"/>
    <property type="match status" value="1"/>
</dbReference>
<protein>
    <submittedName>
        <fullName evidence="3">Transcriptional regulator, PadR-like family</fullName>
    </submittedName>
</protein>
<feature type="domain" description="Transcription regulator PadR N-terminal" evidence="1">
    <location>
        <begin position="15"/>
        <end position="87"/>
    </location>
</feature>
<feature type="domain" description="Transcription regulator PadR C-terminal" evidence="2">
    <location>
        <begin position="100"/>
        <end position="166"/>
    </location>
</feature>
<dbReference type="eggNOG" id="COG1695">
    <property type="taxonomic scope" value="Bacteria"/>
</dbReference>
<dbReference type="HOGENOM" id="CLU_089258_5_0_11"/>
<reference evidence="4" key="2">
    <citation type="submission" date="2010-01" db="EMBL/GenBank/DDBJ databases">
        <title>The complete genome of Conexibacter woesei DSM 14684.</title>
        <authorList>
            <consortium name="US DOE Joint Genome Institute (JGI-PGF)"/>
            <person name="Lucas S."/>
            <person name="Copeland A."/>
            <person name="Lapidus A."/>
            <person name="Glavina del Rio T."/>
            <person name="Dalin E."/>
            <person name="Tice H."/>
            <person name="Bruce D."/>
            <person name="Goodwin L."/>
            <person name="Pitluck S."/>
            <person name="Kyrpides N."/>
            <person name="Mavromatis K."/>
            <person name="Ivanova N."/>
            <person name="Mikhailova N."/>
            <person name="Chertkov O."/>
            <person name="Brettin T."/>
            <person name="Detter J.C."/>
            <person name="Han C."/>
            <person name="Larimer F."/>
            <person name="Land M."/>
            <person name="Hauser L."/>
            <person name="Markowitz V."/>
            <person name="Cheng J.-F."/>
            <person name="Hugenholtz P."/>
            <person name="Woyke T."/>
            <person name="Wu D."/>
            <person name="Pukall R."/>
            <person name="Steenblock K."/>
            <person name="Schneider S."/>
            <person name="Klenk H.-P."/>
            <person name="Eisen J.A."/>
        </authorList>
    </citation>
    <scope>NUCLEOTIDE SEQUENCE [LARGE SCALE GENOMIC DNA]</scope>
    <source>
        <strain evidence="4">DSM 14684 / CIP 108061 / JCM 11494 / NBRC 100937 / ID131577</strain>
    </source>
</reference>
<sequence length="186" mass="20244">MDRKQIRLSGTSYAVLALLSLCGESTPYELKQALEQTVENFWPVPHTTFYAEPARLAAAGYLSERQEQHGRRRKLYALTDHGHTALAAWSAAPEVAAPQIRDEALLKIFAGADPQPILRARRAWHVTKLAELESYRDQGPGQEIEDGSGPDHALTAGIGYHQMAIGAIDGYLALLTAEETSPAAPG</sequence>
<dbReference type="Pfam" id="PF03551">
    <property type="entry name" value="PadR"/>
    <property type="match status" value="1"/>
</dbReference>
<dbReference type="OrthoDB" id="3186544at2"/>
<dbReference type="InterPro" id="IPR036388">
    <property type="entry name" value="WH-like_DNA-bd_sf"/>
</dbReference>